<name>A0ABU7KNK3_9ACTN</name>
<protein>
    <submittedName>
        <fullName evidence="1">AroM family protein</fullName>
    </submittedName>
</protein>
<organism evidence="1 2">
    <name type="scientific">Nocardiopsis tropica</name>
    <dbReference type="NCBI Taxonomy" id="109330"/>
    <lineage>
        <taxon>Bacteria</taxon>
        <taxon>Bacillati</taxon>
        <taxon>Actinomycetota</taxon>
        <taxon>Actinomycetes</taxon>
        <taxon>Streptosporangiales</taxon>
        <taxon>Nocardiopsidaceae</taxon>
        <taxon>Nocardiopsis</taxon>
    </lineage>
</organism>
<dbReference type="Proteomes" id="UP001348641">
    <property type="component" value="Unassembled WGS sequence"/>
</dbReference>
<gene>
    <name evidence="1" type="ORF">Q8A49_10140</name>
</gene>
<dbReference type="Pfam" id="PF07302">
    <property type="entry name" value="AroM"/>
    <property type="match status" value="1"/>
</dbReference>
<dbReference type="EMBL" id="JAUUCC010000020">
    <property type="protein sequence ID" value="MEE2050854.1"/>
    <property type="molecule type" value="Genomic_DNA"/>
</dbReference>
<evidence type="ECO:0000313" key="2">
    <source>
        <dbReference type="Proteomes" id="UP001348641"/>
    </source>
</evidence>
<sequence length="235" mass="24468">MTRLGVLTIGQAPRPDLTPELTALVPEVAVVERGVLDGLTRAEIEARPVAPDDHALTTRLADGSSVVLGESLVMERLPGVLADLEREVDAVLLACTGAFPELEHSKPLFVPDRLIAFGAAALLGNTGCVGVVCPLPEQRADTEAKFGRRLPSGARVLTDACSPYTGTPEELAAAARRLAEGGADLLALDCIGYTEEMRARAAAASGLPVVLARSVCVRLASEVLDSLDARAEAAV</sequence>
<reference evidence="1 2" key="1">
    <citation type="submission" date="2023-07" db="EMBL/GenBank/DDBJ databases">
        <authorList>
            <person name="Girao M."/>
            <person name="Carvalho M.F."/>
        </authorList>
    </citation>
    <scope>NUCLEOTIDE SEQUENCE [LARGE SCALE GENOMIC DNA]</scope>
    <source>
        <strain evidence="1 2">66/93</strain>
    </source>
</reference>
<comment type="caution">
    <text evidence="1">The sequence shown here is derived from an EMBL/GenBank/DDBJ whole genome shotgun (WGS) entry which is preliminary data.</text>
</comment>
<dbReference type="InterPro" id="IPR010843">
    <property type="entry name" value="Uncharacterised_AroM"/>
</dbReference>
<proteinExistence type="predicted"/>
<dbReference type="RefSeq" id="WP_330158030.1">
    <property type="nucleotide sequence ID" value="NZ_BAAAJA010000008.1"/>
</dbReference>
<evidence type="ECO:0000313" key="1">
    <source>
        <dbReference type="EMBL" id="MEE2050854.1"/>
    </source>
</evidence>
<accession>A0ABU7KNK3</accession>